<accession>A0A4R6MW01</accession>
<evidence type="ECO:0000259" key="4">
    <source>
        <dbReference type="Pfam" id="PF13407"/>
    </source>
</evidence>
<dbReference type="Pfam" id="PF13407">
    <property type="entry name" value="Peripla_BP_4"/>
    <property type="match status" value="1"/>
</dbReference>
<reference evidence="5 6" key="1">
    <citation type="submission" date="2019-03" db="EMBL/GenBank/DDBJ databases">
        <title>Genomic Encyclopedia of Type Strains, Phase IV (KMG-IV): sequencing the most valuable type-strain genomes for metagenomic binning, comparative biology and taxonomic classification.</title>
        <authorList>
            <person name="Goeker M."/>
        </authorList>
    </citation>
    <scope>NUCLEOTIDE SEQUENCE [LARGE SCALE GENOMIC DNA]</scope>
    <source>
        <strain evidence="5 6">DSM 25082</strain>
    </source>
</reference>
<keyword evidence="6" id="KW-1185">Reference proteome</keyword>
<evidence type="ECO:0000256" key="2">
    <source>
        <dbReference type="ARBA" id="ARBA00007639"/>
    </source>
</evidence>
<gene>
    <name evidence="5" type="ORF">DFR39_11019</name>
</gene>
<proteinExistence type="inferred from homology"/>
<comment type="subcellular location">
    <subcellularLocation>
        <location evidence="1">Cell envelope</location>
    </subcellularLocation>
</comment>
<comment type="caution">
    <text evidence="5">The sequence shown here is derived from an EMBL/GenBank/DDBJ whole genome shotgun (WGS) entry which is preliminary data.</text>
</comment>
<name>A0A4R6MW01_9BURK</name>
<dbReference type="EMBL" id="SNXE01000010">
    <property type="protein sequence ID" value="TDP05595.1"/>
    <property type="molecule type" value="Genomic_DNA"/>
</dbReference>
<evidence type="ECO:0000313" key="5">
    <source>
        <dbReference type="EMBL" id="TDP05595.1"/>
    </source>
</evidence>
<dbReference type="RefSeq" id="WP_133605240.1">
    <property type="nucleotide sequence ID" value="NZ_SNXE01000010.1"/>
</dbReference>
<feature type="domain" description="Periplasmic binding protein" evidence="4">
    <location>
        <begin position="14"/>
        <end position="288"/>
    </location>
</feature>
<dbReference type="PANTHER" id="PTHR46847">
    <property type="entry name" value="D-ALLOSE-BINDING PERIPLASMIC PROTEIN-RELATED"/>
    <property type="match status" value="1"/>
</dbReference>
<organism evidence="5 6">
    <name type="scientific">Roseateles asaccharophilus</name>
    <dbReference type="NCBI Taxonomy" id="582607"/>
    <lineage>
        <taxon>Bacteria</taxon>
        <taxon>Pseudomonadati</taxon>
        <taxon>Pseudomonadota</taxon>
        <taxon>Betaproteobacteria</taxon>
        <taxon>Burkholderiales</taxon>
        <taxon>Sphaerotilaceae</taxon>
        <taxon>Roseateles</taxon>
    </lineage>
</organism>
<dbReference type="CDD" id="cd06324">
    <property type="entry name" value="PBP1_ABC_sugar_binding-like"/>
    <property type="match status" value="1"/>
</dbReference>
<keyword evidence="3" id="KW-0732">Signal</keyword>
<dbReference type="InterPro" id="IPR028082">
    <property type="entry name" value="Peripla_BP_I"/>
</dbReference>
<dbReference type="SUPFAM" id="SSF53822">
    <property type="entry name" value="Periplasmic binding protein-like I"/>
    <property type="match status" value="1"/>
</dbReference>
<dbReference type="AlphaFoldDB" id="A0A4R6MW01"/>
<sequence length="350" mass="38566">MLLSLGRAQAMNVSFINPGRSDEAFWLTATQAMQAAARSLGIQLEVLYAEREPERALRLAREIAGRPAPQRPDYVLLVNEKGTLVSNAQTLGAAGIRTFAVFNGLLPQERKIWAPRQSLPLLLGSLVPDAREAGYLTAKALIQQALRAQPGGRLQMLAIAGDRSTPNSIARNEGMRQAVAEAPQVELAETVFADWRRDLAREQMLGLLQRHPEARLVWAGSDQMALGAMEALGQTGARPGLEHHVSAINTSNEAMQALIEGRLDALAGGHFLAGAWALVMLYDHQQGRDFADEGLEQERPMFTLFAKSTARRFLKQFGSGIRELDMRPYSKHLNPQVQSYRFTIGPLLKR</sequence>
<evidence type="ECO:0000256" key="3">
    <source>
        <dbReference type="ARBA" id="ARBA00022729"/>
    </source>
</evidence>
<dbReference type="Gene3D" id="3.40.50.2300">
    <property type="match status" value="2"/>
</dbReference>
<dbReference type="GO" id="GO:0030246">
    <property type="term" value="F:carbohydrate binding"/>
    <property type="evidence" value="ECO:0007669"/>
    <property type="project" value="UniProtKB-ARBA"/>
</dbReference>
<dbReference type="OrthoDB" id="9814427at2"/>
<dbReference type="InterPro" id="IPR025997">
    <property type="entry name" value="SBP_2_dom"/>
</dbReference>
<evidence type="ECO:0000313" key="6">
    <source>
        <dbReference type="Proteomes" id="UP000295357"/>
    </source>
</evidence>
<dbReference type="PANTHER" id="PTHR46847:SF2">
    <property type="entry name" value="ABC TRANSPORTER SUGAR-BINDING PROTEIN"/>
    <property type="match status" value="1"/>
</dbReference>
<protein>
    <submittedName>
        <fullName evidence="5">Monosaccharide ABC transporter substrate-binding protein (CUT2 family)</fullName>
    </submittedName>
</protein>
<evidence type="ECO:0000256" key="1">
    <source>
        <dbReference type="ARBA" id="ARBA00004196"/>
    </source>
</evidence>
<dbReference type="Proteomes" id="UP000295357">
    <property type="component" value="Unassembled WGS sequence"/>
</dbReference>
<dbReference type="GO" id="GO:0030313">
    <property type="term" value="C:cell envelope"/>
    <property type="evidence" value="ECO:0007669"/>
    <property type="project" value="UniProtKB-SubCell"/>
</dbReference>
<comment type="similarity">
    <text evidence="2">Belongs to the bacterial solute-binding protein 2 family.</text>
</comment>